<gene>
    <name evidence="7" type="primary">rplY</name>
    <name evidence="7" type="ORF">M9405_02290</name>
</gene>
<evidence type="ECO:0000256" key="3">
    <source>
        <dbReference type="ARBA" id="ARBA00022980"/>
    </source>
</evidence>
<dbReference type="InterPro" id="IPR020930">
    <property type="entry name" value="Ribosomal_uL5_bac-type"/>
</dbReference>
<evidence type="ECO:0000313" key="7">
    <source>
        <dbReference type="EMBL" id="URJ24965.1"/>
    </source>
</evidence>
<proteinExistence type="predicted"/>
<keyword evidence="3 7" id="KW-0689">Ribosomal protein</keyword>
<organism evidence="7 8">
    <name type="scientific">Candidatus Blochmannia ocreatus</name>
    <name type="common">nom. nud.</name>
    <dbReference type="NCBI Taxonomy" id="251538"/>
    <lineage>
        <taxon>Bacteria</taxon>
        <taxon>Pseudomonadati</taxon>
        <taxon>Pseudomonadota</taxon>
        <taxon>Gammaproteobacteria</taxon>
        <taxon>Enterobacterales</taxon>
        <taxon>Enterobacteriaceae</taxon>
        <taxon>ant endosymbionts</taxon>
        <taxon>Candidatus Blochmanniella</taxon>
    </lineage>
</organism>
<dbReference type="PANTHER" id="PTHR33284">
    <property type="entry name" value="RIBOSOMAL PROTEIN L25/GLN-TRNA SYNTHETASE, ANTI-CODON-BINDING DOMAIN-CONTAINING PROTEIN"/>
    <property type="match status" value="1"/>
</dbReference>
<feature type="domain" description="Large ribosomal subunit protein bL25 L25" evidence="6">
    <location>
        <begin position="4"/>
        <end position="95"/>
    </location>
</feature>
<name>A0ABY4SSL0_9ENTR</name>
<evidence type="ECO:0000256" key="4">
    <source>
        <dbReference type="ARBA" id="ARBA00023274"/>
    </source>
</evidence>
<dbReference type="Gene3D" id="2.40.240.10">
    <property type="entry name" value="Ribosomal Protein L25, Chain P"/>
    <property type="match status" value="1"/>
</dbReference>
<dbReference type="PANTHER" id="PTHR33284:SF1">
    <property type="entry name" value="RIBOSOMAL PROTEIN L25_GLN-TRNA SYNTHETASE, ANTI-CODON-BINDING DOMAIN-CONTAINING PROTEIN"/>
    <property type="match status" value="1"/>
</dbReference>
<evidence type="ECO:0000256" key="2">
    <source>
        <dbReference type="ARBA" id="ARBA00022884"/>
    </source>
</evidence>
<dbReference type="RefSeq" id="WP_250223096.1">
    <property type="nucleotide sequence ID" value="NZ_CP097762.1"/>
</dbReference>
<dbReference type="InterPro" id="IPR011035">
    <property type="entry name" value="Ribosomal_bL25/Gln-tRNA_synth"/>
</dbReference>
<evidence type="ECO:0000256" key="1">
    <source>
        <dbReference type="ARBA" id="ARBA00022730"/>
    </source>
</evidence>
<evidence type="ECO:0000256" key="5">
    <source>
        <dbReference type="ARBA" id="ARBA00035479"/>
    </source>
</evidence>
<evidence type="ECO:0000259" key="6">
    <source>
        <dbReference type="Pfam" id="PF01386"/>
    </source>
</evidence>
<keyword evidence="2" id="KW-0694">RNA-binding</keyword>
<dbReference type="InterPro" id="IPR020056">
    <property type="entry name" value="Rbsml_bL25/Gln-tRNA_synth_N"/>
</dbReference>
<dbReference type="Pfam" id="PF01386">
    <property type="entry name" value="Ribosomal_L25p"/>
    <property type="match status" value="1"/>
</dbReference>
<sequence length="98" mass="11309">MLTINAISRIDIKKSATRKLRTQHKCPGVIYSKKNKENSSCISLNQNDLLRPDIANILRKNNILQLSINNKASITVRIQDIQYHPFKLKIIHIDFTII</sequence>
<dbReference type="Proteomes" id="UP001056834">
    <property type="component" value="Chromosome"/>
</dbReference>
<dbReference type="CDD" id="cd00495">
    <property type="entry name" value="Ribosomal_L25_TL5_CTC"/>
    <property type="match status" value="1"/>
</dbReference>
<keyword evidence="1" id="KW-0699">rRNA-binding</keyword>
<protein>
    <recommendedName>
        <fullName evidence="5">50S ribosomal protein L25</fullName>
    </recommendedName>
</protein>
<reference evidence="7" key="1">
    <citation type="submission" date="2022-05" db="EMBL/GenBank/DDBJ databases">
        <title>Impact of host demography and evolutionary history on endosymbiont molecular evolution: a test in carpenter ants (Genus Camponotus) and their Blochmannia endosymbionts.</title>
        <authorList>
            <person name="Manthey J.D."/>
            <person name="Giron J.C."/>
            <person name="Hruska J.P."/>
        </authorList>
    </citation>
    <scope>NUCLEOTIDE SEQUENCE</scope>
    <source>
        <strain evidence="7">C-006</strain>
    </source>
</reference>
<dbReference type="SUPFAM" id="SSF50715">
    <property type="entry name" value="Ribosomal protein L25-like"/>
    <property type="match status" value="1"/>
</dbReference>
<dbReference type="NCBIfam" id="NF004612">
    <property type="entry name" value="PRK05943.1"/>
    <property type="match status" value="1"/>
</dbReference>
<accession>A0ABY4SSL0</accession>
<keyword evidence="8" id="KW-1185">Reference proteome</keyword>
<evidence type="ECO:0000313" key="8">
    <source>
        <dbReference type="Proteomes" id="UP001056834"/>
    </source>
</evidence>
<dbReference type="EMBL" id="CP097762">
    <property type="protein sequence ID" value="URJ24965.1"/>
    <property type="molecule type" value="Genomic_DNA"/>
</dbReference>
<dbReference type="InterPro" id="IPR029751">
    <property type="entry name" value="Ribosomal_L25_dom"/>
</dbReference>
<keyword evidence="4" id="KW-0687">Ribonucleoprotein</keyword>
<dbReference type="GO" id="GO:0005840">
    <property type="term" value="C:ribosome"/>
    <property type="evidence" value="ECO:0007669"/>
    <property type="project" value="UniProtKB-KW"/>
</dbReference>